<dbReference type="EMBL" id="KE145369">
    <property type="protein sequence ID" value="EPE27646.1"/>
    <property type="molecule type" value="Genomic_DNA"/>
</dbReference>
<keyword evidence="2" id="KW-1185">Reference proteome</keyword>
<dbReference type="GeneID" id="19463492"/>
<dbReference type="OrthoDB" id="3766406at2759"/>
<protein>
    <submittedName>
        <fullName evidence="1">Uncharacterized protein</fullName>
    </submittedName>
</protein>
<reference evidence="1 2" key="1">
    <citation type="journal article" date="2013" name="BMC Genomics">
        <title>Genomics-driven discovery of the pneumocandin biosynthetic gene cluster in the fungus Glarea lozoyensis.</title>
        <authorList>
            <person name="Chen L."/>
            <person name="Yue Q."/>
            <person name="Zhang X."/>
            <person name="Xiang M."/>
            <person name="Wang C."/>
            <person name="Li S."/>
            <person name="Che Y."/>
            <person name="Ortiz-Lopez F.J."/>
            <person name="Bills G.F."/>
            <person name="Liu X."/>
            <person name="An Z."/>
        </authorList>
    </citation>
    <scope>NUCLEOTIDE SEQUENCE [LARGE SCALE GENOMIC DNA]</scope>
    <source>
        <strain evidence="2">ATCC 20868 / MF5171</strain>
    </source>
</reference>
<evidence type="ECO:0000313" key="2">
    <source>
        <dbReference type="Proteomes" id="UP000016922"/>
    </source>
</evidence>
<dbReference type="RefSeq" id="XP_008085005.1">
    <property type="nucleotide sequence ID" value="XM_008086814.1"/>
</dbReference>
<name>S3D6H3_GLAL2</name>
<evidence type="ECO:0000313" key="1">
    <source>
        <dbReference type="EMBL" id="EPE27646.1"/>
    </source>
</evidence>
<gene>
    <name evidence="1" type="ORF">GLAREA_04437</name>
</gene>
<dbReference type="AlphaFoldDB" id="S3D6H3"/>
<dbReference type="KEGG" id="glz:GLAREA_04437"/>
<sequence>MSMKAHRQGRDATNFLSRLSCESKLLNTHGYSGQLNAKTKIRDGVLLFRDQVVLLLPASKPYPVARYISGGIFRMCCHHDFSDYKNFYKAGVSIPRSDRVATHQNNEGIISCNHCHTEFRVDFKSFGSAVNAIFITRWLDLGDGCDPKEEKLKNRMGTGYNRREVTFRRGSICAAFEGRPESEFLFDAHINTDELVKRYRPR</sequence>
<accession>S3D6H3</accession>
<organism evidence="1 2">
    <name type="scientific">Glarea lozoyensis (strain ATCC 20868 / MF5171)</name>
    <dbReference type="NCBI Taxonomy" id="1116229"/>
    <lineage>
        <taxon>Eukaryota</taxon>
        <taxon>Fungi</taxon>
        <taxon>Dikarya</taxon>
        <taxon>Ascomycota</taxon>
        <taxon>Pezizomycotina</taxon>
        <taxon>Leotiomycetes</taxon>
        <taxon>Helotiales</taxon>
        <taxon>Helotiaceae</taxon>
        <taxon>Glarea</taxon>
    </lineage>
</organism>
<proteinExistence type="predicted"/>
<dbReference type="eggNOG" id="ENOG502TD95">
    <property type="taxonomic scope" value="Eukaryota"/>
</dbReference>
<dbReference type="HOGENOM" id="CLU_101085_0_0_1"/>
<dbReference type="Proteomes" id="UP000016922">
    <property type="component" value="Unassembled WGS sequence"/>
</dbReference>